<name>A0ABR3V204_HUMIN</name>
<proteinExistence type="predicted"/>
<feature type="signal peptide" evidence="1">
    <location>
        <begin position="1"/>
        <end position="21"/>
    </location>
</feature>
<dbReference type="EMBL" id="JAZGSY010000670">
    <property type="protein sequence ID" value="KAL1835426.1"/>
    <property type="molecule type" value="Genomic_DNA"/>
</dbReference>
<comment type="caution">
    <text evidence="2">The sequence shown here is derived from an EMBL/GenBank/DDBJ whole genome shotgun (WGS) entry which is preliminary data.</text>
</comment>
<feature type="chain" id="PRO_5045087911" evidence="1">
    <location>
        <begin position="22"/>
        <end position="224"/>
    </location>
</feature>
<keyword evidence="3" id="KW-1185">Reference proteome</keyword>
<evidence type="ECO:0000313" key="3">
    <source>
        <dbReference type="Proteomes" id="UP001583172"/>
    </source>
</evidence>
<gene>
    <name evidence="2" type="ORF">VTJ49DRAFT_6740</name>
</gene>
<protein>
    <submittedName>
        <fullName evidence="2">Uncharacterized protein</fullName>
    </submittedName>
</protein>
<sequence length="224" mass="23694">MLLKLRLIPAVVSLLAVTALAAPLEVPDALDARQAPAACPTVSRWEAVRVETEYAGTITYTFGVSELGSVTSTTTTTLTLPDVAFTTIYSPGVTTLSATTTTTTVATETTTVTWGTSTETVTSPGYAPSELCKVATFTHTIPGTSTRTDTTTEVEWVFTTRYGHVSTEEVIVYETETYTDVIADSTTYATTVTKPTTATLLDITVATITSTVYARGCQSLVCGL</sequence>
<dbReference type="Proteomes" id="UP001583172">
    <property type="component" value="Unassembled WGS sequence"/>
</dbReference>
<evidence type="ECO:0000313" key="2">
    <source>
        <dbReference type="EMBL" id="KAL1835426.1"/>
    </source>
</evidence>
<keyword evidence="1" id="KW-0732">Signal</keyword>
<accession>A0ABR3V204</accession>
<evidence type="ECO:0000256" key="1">
    <source>
        <dbReference type="SAM" id="SignalP"/>
    </source>
</evidence>
<organism evidence="2 3">
    <name type="scientific">Humicola insolens</name>
    <name type="common">Soft-rot fungus</name>
    <dbReference type="NCBI Taxonomy" id="85995"/>
    <lineage>
        <taxon>Eukaryota</taxon>
        <taxon>Fungi</taxon>
        <taxon>Dikarya</taxon>
        <taxon>Ascomycota</taxon>
        <taxon>Pezizomycotina</taxon>
        <taxon>Sordariomycetes</taxon>
        <taxon>Sordariomycetidae</taxon>
        <taxon>Sordariales</taxon>
        <taxon>Chaetomiaceae</taxon>
        <taxon>Mycothermus</taxon>
    </lineage>
</organism>
<reference evidence="2 3" key="1">
    <citation type="journal article" date="2024" name="Commun. Biol.">
        <title>Comparative genomic analysis of thermophilic fungi reveals convergent evolutionary adaptations and gene losses.</title>
        <authorList>
            <person name="Steindorff A.S."/>
            <person name="Aguilar-Pontes M.V."/>
            <person name="Robinson A.J."/>
            <person name="Andreopoulos B."/>
            <person name="LaButti K."/>
            <person name="Kuo A."/>
            <person name="Mondo S."/>
            <person name="Riley R."/>
            <person name="Otillar R."/>
            <person name="Haridas S."/>
            <person name="Lipzen A."/>
            <person name="Grimwood J."/>
            <person name="Schmutz J."/>
            <person name="Clum A."/>
            <person name="Reid I.D."/>
            <person name="Moisan M.C."/>
            <person name="Butler G."/>
            <person name="Nguyen T.T.M."/>
            <person name="Dewar K."/>
            <person name="Conant G."/>
            <person name="Drula E."/>
            <person name="Henrissat B."/>
            <person name="Hansel C."/>
            <person name="Singer S."/>
            <person name="Hutchinson M.I."/>
            <person name="de Vries R.P."/>
            <person name="Natvig D.O."/>
            <person name="Powell A.J."/>
            <person name="Tsang A."/>
            <person name="Grigoriev I.V."/>
        </authorList>
    </citation>
    <scope>NUCLEOTIDE SEQUENCE [LARGE SCALE GENOMIC DNA]</scope>
    <source>
        <strain evidence="2 3">CBS 620.91</strain>
    </source>
</reference>